<dbReference type="EMBL" id="BJWH01000002">
    <property type="protein sequence ID" value="GEL97106.1"/>
    <property type="molecule type" value="Genomic_DNA"/>
</dbReference>
<proteinExistence type="predicted"/>
<dbReference type="SUPFAM" id="SSF55729">
    <property type="entry name" value="Acyl-CoA N-acyltransferases (Nat)"/>
    <property type="match status" value="1"/>
</dbReference>
<dbReference type="Gene3D" id="3.40.630.30">
    <property type="match status" value="1"/>
</dbReference>
<protein>
    <submittedName>
        <fullName evidence="2">GCN5 family N-acetyltransferase</fullName>
    </submittedName>
</protein>
<comment type="caution">
    <text evidence="2">The sequence shown here is derived from an EMBL/GenBank/DDBJ whole genome shotgun (WGS) entry which is preliminary data.</text>
</comment>
<reference evidence="2 3" key="1">
    <citation type="submission" date="2019-07" db="EMBL/GenBank/DDBJ databases">
        <title>Whole genome shotgun sequence of Cellulomonas terrae NBRC 100819.</title>
        <authorList>
            <person name="Hosoyama A."/>
            <person name="Uohara A."/>
            <person name="Ohji S."/>
            <person name="Ichikawa N."/>
        </authorList>
    </citation>
    <scope>NUCLEOTIDE SEQUENCE [LARGE SCALE GENOMIC DNA]</scope>
    <source>
        <strain evidence="2 3">NBRC 100819</strain>
    </source>
</reference>
<sequence length="167" mass="18027">MLIRPERPDDDDAIDRLTTAAFEPQSFSNGSEAPIIRRLRASGDLTLSLVAEDDGDVVGHAAFSPVTIDGSHDGWFGLGPISVRLDRQRQGIGRALVAEGLRWLREHGARGCALIGDPAIYGRMGFTGDGPLSYLDLDRAAVQQVTFWGPPPSGELRFAPAFDVEGR</sequence>
<keyword evidence="2" id="KW-0808">Transferase</keyword>
<dbReference type="PROSITE" id="PS51186">
    <property type="entry name" value="GNAT"/>
    <property type="match status" value="1"/>
</dbReference>
<evidence type="ECO:0000259" key="1">
    <source>
        <dbReference type="PROSITE" id="PS51186"/>
    </source>
</evidence>
<dbReference type="GO" id="GO:0016747">
    <property type="term" value="F:acyltransferase activity, transferring groups other than amino-acyl groups"/>
    <property type="evidence" value="ECO:0007669"/>
    <property type="project" value="InterPro"/>
</dbReference>
<gene>
    <name evidence="2" type="ORF">CTE05_06530</name>
</gene>
<dbReference type="CDD" id="cd04301">
    <property type="entry name" value="NAT_SF"/>
    <property type="match status" value="1"/>
</dbReference>
<name>A0A511JGN5_9CELL</name>
<organism evidence="2 3">
    <name type="scientific">Cellulomonas terrae</name>
    <dbReference type="NCBI Taxonomy" id="311234"/>
    <lineage>
        <taxon>Bacteria</taxon>
        <taxon>Bacillati</taxon>
        <taxon>Actinomycetota</taxon>
        <taxon>Actinomycetes</taxon>
        <taxon>Micrococcales</taxon>
        <taxon>Cellulomonadaceae</taxon>
        <taxon>Cellulomonas</taxon>
    </lineage>
</organism>
<accession>A0A511JGN5</accession>
<dbReference type="Proteomes" id="UP000321049">
    <property type="component" value="Unassembled WGS sequence"/>
</dbReference>
<dbReference type="InterPro" id="IPR000182">
    <property type="entry name" value="GNAT_dom"/>
</dbReference>
<dbReference type="Pfam" id="PF00583">
    <property type="entry name" value="Acetyltransf_1"/>
    <property type="match status" value="1"/>
</dbReference>
<keyword evidence="3" id="KW-1185">Reference proteome</keyword>
<evidence type="ECO:0000313" key="2">
    <source>
        <dbReference type="EMBL" id="GEL97106.1"/>
    </source>
</evidence>
<feature type="domain" description="N-acetyltransferase" evidence="1">
    <location>
        <begin position="1"/>
        <end position="148"/>
    </location>
</feature>
<evidence type="ECO:0000313" key="3">
    <source>
        <dbReference type="Proteomes" id="UP000321049"/>
    </source>
</evidence>
<dbReference type="RefSeq" id="WP_146844672.1">
    <property type="nucleotide sequence ID" value="NZ_BJWH01000002.1"/>
</dbReference>
<dbReference type="OrthoDB" id="9797178at2"/>
<dbReference type="InterPro" id="IPR016181">
    <property type="entry name" value="Acyl_CoA_acyltransferase"/>
</dbReference>
<dbReference type="AlphaFoldDB" id="A0A511JGN5"/>